<keyword evidence="1" id="KW-1133">Transmembrane helix</keyword>
<dbReference type="Proteomes" id="UP000337189">
    <property type="component" value="Unassembled WGS sequence"/>
</dbReference>
<organism evidence="2 3">
    <name type="scientific">Pandoraea communis</name>
    <dbReference type="NCBI Taxonomy" id="2508297"/>
    <lineage>
        <taxon>Bacteria</taxon>
        <taxon>Pseudomonadati</taxon>
        <taxon>Pseudomonadota</taxon>
        <taxon>Betaproteobacteria</taxon>
        <taxon>Burkholderiales</taxon>
        <taxon>Burkholderiaceae</taxon>
        <taxon>Pandoraea</taxon>
    </lineage>
</organism>
<name>A0A5E4TW93_9BURK</name>
<evidence type="ECO:0008006" key="4">
    <source>
        <dbReference type="Google" id="ProtNLM"/>
    </source>
</evidence>
<protein>
    <recommendedName>
        <fullName evidence="4">Transmembrane protein</fullName>
    </recommendedName>
</protein>
<evidence type="ECO:0000256" key="1">
    <source>
        <dbReference type="SAM" id="Phobius"/>
    </source>
</evidence>
<accession>A0A5E4TW93</accession>
<keyword evidence="1" id="KW-0472">Membrane</keyword>
<dbReference type="OrthoDB" id="10013924at2"/>
<keyword evidence="1" id="KW-0812">Transmembrane</keyword>
<reference evidence="2 3" key="1">
    <citation type="submission" date="2019-08" db="EMBL/GenBank/DDBJ databases">
        <authorList>
            <person name="Peeters C."/>
        </authorList>
    </citation>
    <scope>NUCLEOTIDE SEQUENCE [LARGE SCALE GENOMIC DNA]</scope>
    <source>
        <strain evidence="2 3">LMG 31110</strain>
    </source>
</reference>
<feature type="transmembrane region" description="Helical" evidence="1">
    <location>
        <begin position="37"/>
        <end position="55"/>
    </location>
</feature>
<gene>
    <name evidence="2" type="ORF">PCO31110_01612</name>
</gene>
<dbReference type="RefSeq" id="WP_150690107.1">
    <property type="nucleotide sequence ID" value="NZ_CABPSJ010000002.1"/>
</dbReference>
<sequence length="122" mass="13272">MNAQIKAWISFAVPTGLEAAFFVAWKGFDIQAAGNVLMFWIWFMSILVTLASIVVDPLPPKAYSSVRAVLAAISILALAGSLAWFGHFVTAAIYVFGQLCAWSYVERGRKKGNESAEVKGAR</sequence>
<dbReference type="AlphaFoldDB" id="A0A5E4TW93"/>
<evidence type="ECO:0000313" key="2">
    <source>
        <dbReference type="EMBL" id="VVD90864.1"/>
    </source>
</evidence>
<dbReference type="EMBL" id="CABPSJ010000002">
    <property type="protein sequence ID" value="VVD90864.1"/>
    <property type="molecule type" value="Genomic_DNA"/>
</dbReference>
<proteinExistence type="predicted"/>
<feature type="transmembrane region" description="Helical" evidence="1">
    <location>
        <begin position="85"/>
        <end position="105"/>
    </location>
</feature>
<evidence type="ECO:0000313" key="3">
    <source>
        <dbReference type="Proteomes" id="UP000337189"/>
    </source>
</evidence>